<name>A0A7C8IMS2_9PLEO</name>
<organism evidence="2 3">
    <name type="scientific">Massariosphaeria phaeospora</name>
    <dbReference type="NCBI Taxonomy" id="100035"/>
    <lineage>
        <taxon>Eukaryota</taxon>
        <taxon>Fungi</taxon>
        <taxon>Dikarya</taxon>
        <taxon>Ascomycota</taxon>
        <taxon>Pezizomycotina</taxon>
        <taxon>Dothideomycetes</taxon>
        <taxon>Pleosporomycetidae</taxon>
        <taxon>Pleosporales</taxon>
        <taxon>Pleosporales incertae sedis</taxon>
        <taxon>Massariosphaeria</taxon>
    </lineage>
</organism>
<comment type="caution">
    <text evidence="2">The sequence shown here is derived from an EMBL/GenBank/DDBJ whole genome shotgun (WGS) entry which is preliminary data.</text>
</comment>
<feature type="region of interest" description="Disordered" evidence="1">
    <location>
        <begin position="13"/>
        <end position="42"/>
    </location>
</feature>
<protein>
    <submittedName>
        <fullName evidence="2">Uncharacterized protein</fullName>
    </submittedName>
</protein>
<evidence type="ECO:0000313" key="2">
    <source>
        <dbReference type="EMBL" id="KAF2876247.1"/>
    </source>
</evidence>
<evidence type="ECO:0000256" key="1">
    <source>
        <dbReference type="SAM" id="MobiDB-lite"/>
    </source>
</evidence>
<dbReference type="EMBL" id="JAADJZ010000003">
    <property type="protein sequence ID" value="KAF2876247.1"/>
    <property type="molecule type" value="Genomic_DNA"/>
</dbReference>
<keyword evidence="3" id="KW-1185">Reference proteome</keyword>
<sequence>MRGVDNNYGPCCAGFGRGKGRAQETNTRDRKDNRDATAGCSQVQGMERIQKVTKRTASAPNKIEDTNTNSHDVTRIISCQGRAFRHGRWLSGSTRSMTGHGTSLRRMALHSGGSTMSLNSAYGCASSASMLLYDVAADPVLGGIDPQRAVDVPLYLASRGLRHKSKKQDHAVGGTSRSRILEPTSVSDCLRIYQLVLTIITLDELRALPICEAAARETRSIYCNWRLLPQSRFGRR</sequence>
<accession>A0A7C8IMS2</accession>
<dbReference type="Proteomes" id="UP000481861">
    <property type="component" value="Unassembled WGS sequence"/>
</dbReference>
<feature type="compositionally biased region" description="Basic and acidic residues" evidence="1">
    <location>
        <begin position="26"/>
        <end position="35"/>
    </location>
</feature>
<gene>
    <name evidence="2" type="ORF">BDV95DRAFT_650181</name>
</gene>
<dbReference type="AlphaFoldDB" id="A0A7C8IMS2"/>
<proteinExistence type="predicted"/>
<evidence type="ECO:0000313" key="3">
    <source>
        <dbReference type="Proteomes" id="UP000481861"/>
    </source>
</evidence>
<reference evidence="2 3" key="1">
    <citation type="submission" date="2020-01" db="EMBL/GenBank/DDBJ databases">
        <authorList>
            <consortium name="DOE Joint Genome Institute"/>
            <person name="Haridas S."/>
            <person name="Albert R."/>
            <person name="Binder M."/>
            <person name="Bloem J."/>
            <person name="Labutti K."/>
            <person name="Salamov A."/>
            <person name="Andreopoulos B."/>
            <person name="Baker S.E."/>
            <person name="Barry K."/>
            <person name="Bills G."/>
            <person name="Bluhm B.H."/>
            <person name="Cannon C."/>
            <person name="Castanera R."/>
            <person name="Culley D.E."/>
            <person name="Daum C."/>
            <person name="Ezra D."/>
            <person name="Gonzalez J.B."/>
            <person name="Henrissat B."/>
            <person name="Kuo A."/>
            <person name="Liang C."/>
            <person name="Lipzen A."/>
            <person name="Lutzoni F."/>
            <person name="Magnuson J."/>
            <person name="Mondo S."/>
            <person name="Nolan M."/>
            <person name="Ohm R."/>
            <person name="Pangilinan J."/>
            <person name="Park H.-J.H."/>
            <person name="Ramirez L."/>
            <person name="Alfaro M."/>
            <person name="Sun H."/>
            <person name="Tritt A."/>
            <person name="Yoshinaga Y."/>
            <person name="Zwiers L.-H.L."/>
            <person name="Turgeon B.G."/>
            <person name="Goodwin S.B."/>
            <person name="Spatafora J.W."/>
            <person name="Crous P.W."/>
            <person name="Grigoriev I.V."/>
        </authorList>
    </citation>
    <scope>NUCLEOTIDE SEQUENCE [LARGE SCALE GENOMIC DNA]</scope>
    <source>
        <strain evidence="2 3">CBS 611.86</strain>
    </source>
</reference>